<organism evidence="7 8">
    <name type="scientific">Flemingia macrophylla</name>
    <dbReference type="NCBI Taxonomy" id="520843"/>
    <lineage>
        <taxon>Eukaryota</taxon>
        <taxon>Viridiplantae</taxon>
        <taxon>Streptophyta</taxon>
        <taxon>Embryophyta</taxon>
        <taxon>Tracheophyta</taxon>
        <taxon>Spermatophyta</taxon>
        <taxon>Magnoliopsida</taxon>
        <taxon>eudicotyledons</taxon>
        <taxon>Gunneridae</taxon>
        <taxon>Pentapetalae</taxon>
        <taxon>rosids</taxon>
        <taxon>fabids</taxon>
        <taxon>Fabales</taxon>
        <taxon>Fabaceae</taxon>
        <taxon>Papilionoideae</taxon>
        <taxon>50 kb inversion clade</taxon>
        <taxon>NPAAA clade</taxon>
        <taxon>indigoferoid/millettioid clade</taxon>
        <taxon>Phaseoleae</taxon>
        <taxon>Flemingia</taxon>
    </lineage>
</organism>
<dbReference type="Pfam" id="PF00083">
    <property type="entry name" value="Sugar_tr"/>
    <property type="match status" value="2"/>
</dbReference>
<dbReference type="Gene3D" id="1.20.1250.20">
    <property type="entry name" value="MFS general substrate transporter like domains"/>
    <property type="match status" value="2"/>
</dbReference>
<accession>A0ABD1M7F6</accession>
<evidence type="ECO:0000256" key="6">
    <source>
        <dbReference type="SAM" id="Phobius"/>
    </source>
</evidence>
<comment type="subcellular location">
    <subcellularLocation>
        <location evidence="1">Membrane</location>
    </subcellularLocation>
</comment>
<dbReference type="Proteomes" id="UP001603857">
    <property type="component" value="Unassembled WGS sequence"/>
</dbReference>
<evidence type="ECO:0000313" key="8">
    <source>
        <dbReference type="Proteomes" id="UP001603857"/>
    </source>
</evidence>
<gene>
    <name evidence="7" type="ORF">Fmac_019297</name>
</gene>
<comment type="caution">
    <text evidence="7">The sequence shown here is derived from an EMBL/GenBank/DDBJ whole genome shotgun (WGS) entry which is preliminary data.</text>
</comment>
<dbReference type="EMBL" id="JBGMDY010000006">
    <property type="protein sequence ID" value="KAL2331716.1"/>
    <property type="molecule type" value="Genomic_DNA"/>
</dbReference>
<evidence type="ECO:0000256" key="4">
    <source>
        <dbReference type="ARBA" id="ARBA00022989"/>
    </source>
</evidence>
<evidence type="ECO:0000256" key="3">
    <source>
        <dbReference type="ARBA" id="ARBA00022692"/>
    </source>
</evidence>
<feature type="transmembrane region" description="Helical" evidence="6">
    <location>
        <begin position="158"/>
        <end position="181"/>
    </location>
</feature>
<dbReference type="InterPro" id="IPR036259">
    <property type="entry name" value="MFS_trans_sf"/>
</dbReference>
<evidence type="ECO:0000313" key="7">
    <source>
        <dbReference type="EMBL" id="KAL2331716.1"/>
    </source>
</evidence>
<keyword evidence="8" id="KW-1185">Reference proteome</keyword>
<dbReference type="InterPro" id="IPR050814">
    <property type="entry name" value="Myo-inositol_Transporter"/>
</dbReference>
<evidence type="ECO:0000256" key="2">
    <source>
        <dbReference type="ARBA" id="ARBA00022448"/>
    </source>
</evidence>
<keyword evidence="5 6" id="KW-0472">Membrane</keyword>
<evidence type="ECO:0000256" key="1">
    <source>
        <dbReference type="ARBA" id="ARBA00004370"/>
    </source>
</evidence>
<keyword evidence="3 6" id="KW-0812">Transmembrane</keyword>
<keyword evidence="4 6" id="KW-1133">Transmembrane helix</keyword>
<dbReference type="InterPro" id="IPR005828">
    <property type="entry name" value="MFS_sugar_transport-like"/>
</dbReference>
<evidence type="ECO:0000256" key="5">
    <source>
        <dbReference type="ARBA" id="ARBA00023136"/>
    </source>
</evidence>
<dbReference type="SUPFAM" id="SSF103473">
    <property type="entry name" value="MFS general substrate transporter"/>
    <property type="match status" value="2"/>
</dbReference>
<dbReference type="PANTHER" id="PTHR48020:SF49">
    <property type="entry name" value="SUGAR TRANSPORTER"/>
    <property type="match status" value="1"/>
</dbReference>
<keyword evidence="2" id="KW-0813">Transport</keyword>
<reference evidence="7 8" key="1">
    <citation type="submission" date="2024-08" db="EMBL/GenBank/DDBJ databases">
        <title>Insights into the chromosomal genome structure of Flemingia macrophylla.</title>
        <authorList>
            <person name="Ding Y."/>
            <person name="Zhao Y."/>
            <person name="Bi W."/>
            <person name="Wu M."/>
            <person name="Zhao G."/>
            <person name="Gong Y."/>
            <person name="Li W."/>
            <person name="Zhang P."/>
        </authorList>
    </citation>
    <scope>NUCLEOTIDE SEQUENCE [LARGE SCALE GENOMIC DNA]</scope>
    <source>
        <strain evidence="7">DYQJB</strain>
        <tissue evidence="7">Leaf</tissue>
    </source>
</reference>
<name>A0ABD1M7F6_9FABA</name>
<dbReference type="PANTHER" id="PTHR48020">
    <property type="entry name" value="PROTON MYO-INOSITOL COTRANSPORTER"/>
    <property type="match status" value="1"/>
</dbReference>
<protein>
    <submittedName>
        <fullName evidence="7">Uncharacterized protein</fullName>
    </submittedName>
</protein>
<dbReference type="AlphaFoldDB" id="A0ABD1M7F6"/>
<proteinExistence type="predicted"/>
<feature type="transmembrane region" description="Helical" evidence="6">
    <location>
        <begin position="48"/>
        <end position="71"/>
    </location>
</feature>
<sequence length="190" mass="21269">MNPYDSSLTNLIETAAVIIPNREANYQQSKSSLRIISLYIHSSFSEHINWRIMLAVGILPSVFIDFALFIIPESPRRLVMQKQIEEARPVLLKTNESDREVEERLADIQQAAGVANCENYDEKPVWVRAQASALGVVGNRVCSGFLAMYFLYVSRAITVAGAFFVFAAISSLAIVFVYKFVPETKGKSLE</sequence>
<dbReference type="GO" id="GO:0016020">
    <property type="term" value="C:membrane"/>
    <property type="evidence" value="ECO:0007669"/>
    <property type="project" value="UniProtKB-SubCell"/>
</dbReference>